<accession>A0ABV8CWS1</accession>
<dbReference type="InterPro" id="IPR050363">
    <property type="entry name" value="MIP/Aquaporin"/>
</dbReference>
<dbReference type="PANTHER" id="PTHR43829">
    <property type="entry name" value="AQUAPORIN OR AQUAGLYCEROPORIN RELATED"/>
    <property type="match status" value="1"/>
</dbReference>
<gene>
    <name evidence="9" type="ORF">ACFORF_08405</name>
</gene>
<dbReference type="InterPro" id="IPR000425">
    <property type="entry name" value="MIP"/>
</dbReference>
<keyword evidence="3 7" id="KW-0813">Transport</keyword>
<protein>
    <submittedName>
        <fullName evidence="9">MIP/aquaporin family protein</fullName>
    </submittedName>
</protein>
<dbReference type="InterPro" id="IPR022357">
    <property type="entry name" value="MIP_CS"/>
</dbReference>
<dbReference type="PANTHER" id="PTHR43829:SF9">
    <property type="entry name" value="AQUAPORIN-9"/>
    <property type="match status" value="1"/>
</dbReference>
<dbReference type="EMBL" id="JBHRZV010000050">
    <property type="protein sequence ID" value="MFC3928580.1"/>
    <property type="molecule type" value="Genomic_DNA"/>
</dbReference>
<evidence type="ECO:0000256" key="7">
    <source>
        <dbReference type="RuleBase" id="RU000477"/>
    </source>
</evidence>
<organism evidence="9 10">
    <name type="scientific">Streptococcus caprae</name>
    <dbReference type="NCBI Taxonomy" id="1640501"/>
    <lineage>
        <taxon>Bacteria</taxon>
        <taxon>Bacillati</taxon>
        <taxon>Bacillota</taxon>
        <taxon>Bacilli</taxon>
        <taxon>Lactobacillales</taxon>
        <taxon>Streptococcaceae</taxon>
        <taxon>Streptococcus</taxon>
    </lineage>
</organism>
<evidence type="ECO:0000256" key="4">
    <source>
        <dbReference type="ARBA" id="ARBA00022692"/>
    </source>
</evidence>
<feature type="transmembrane region" description="Helical" evidence="8">
    <location>
        <begin position="6"/>
        <end position="28"/>
    </location>
</feature>
<comment type="subcellular location">
    <subcellularLocation>
        <location evidence="1">Membrane</location>
        <topology evidence="1">Multi-pass membrane protein</topology>
    </subcellularLocation>
</comment>
<feature type="transmembrane region" description="Helical" evidence="8">
    <location>
        <begin position="40"/>
        <end position="60"/>
    </location>
</feature>
<feature type="transmembrane region" description="Helical" evidence="8">
    <location>
        <begin position="212"/>
        <end position="229"/>
    </location>
</feature>
<proteinExistence type="inferred from homology"/>
<evidence type="ECO:0000256" key="3">
    <source>
        <dbReference type="ARBA" id="ARBA00022448"/>
    </source>
</evidence>
<keyword evidence="5 8" id="KW-1133">Transmembrane helix</keyword>
<dbReference type="SUPFAM" id="SSF81338">
    <property type="entry name" value="Aquaporin-like"/>
    <property type="match status" value="1"/>
</dbReference>
<feature type="transmembrane region" description="Helical" evidence="8">
    <location>
        <begin position="259"/>
        <end position="282"/>
    </location>
</feature>
<keyword evidence="4 7" id="KW-0812">Transmembrane</keyword>
<feature type="transmembrane region" description="Helical" evidence="8">
    <location>
        <begin position="143"/>
        <end position="165"/>
    </location>
</feature>
<evidence type="ECO:0000313" key="10">
    <source>
        <dbReference type="Proteomes" id="UP001595807"/>
    </source>
</evidence>
<evidence type="ECO:0000256" key="6">
    <source>
        <dbReference type="ARBA" id="ARBA00023136"/>
    </source>
</evidence>
<evidence type="ECO:0000256" key="8">
    <source>
        <dbReference type="SAM" id="Phobius"/>
    </source>
</evidence>
<feature type="transmembrane region" description="Helical" evidence="8">
    <location>
        <begin position="185"/>
        <end position="205"/>
    </location>
</feature>
<dbReference type="Pfam" id="PF00230">
    <property type="entry name" value="MIP"/>
    <property type="match status" value="2"/>
</dbReference>
<evidence type="ECO:0000256" key="5">
    <source>
        <dbReference type="ARBA" id="ARBA00022989"/>
    </source>
</evidence>
<reference evidence="10" key="1">
    <citation type="journal article" date="2019" name="Int. J. Syst. Evol. Microbiol.">
        <title>The Global Catalogue of Microorganisms (GCM) 10K type strain sequencing project: providing services to taxonomists for standard genome sequencing and annotation.</title>
        <authorList>
            <consortium name="The Broad Institute Genomics Platform"/>
            <consortium name="The Broad Institute Genome Sequencing Center for Infectious Disease"/>
            <person name="Wu L."/>
            <person name="Ma J."/>
        </authorList>
    </citation>
    <scope>NUCLEOTIDE SEQUENCE [LARGE SCALE GENOMIC DNA]</scope>
    <source>
        <strain evidence="10">CCUG 67170</strain>
    </source>
</reference>
<feature type="transmembrane region" description="Helical" evidence="8">
    <location>
        <begin position="87"/>
        <end position="109"/>
    </location>
</feature>
<keyword evidence="6 8" id="KW-0472">Membrane</keyword>
<dbReference type="Proteomes" id="UP001595807">
    <property type="component" value="Unassembled WGS sequence"/>
</dbReference>
<dbReference type="PRINTS" id="PR00783">
    <property type="entry name" value="MINTRINSICP"/>
</dbReference>
<evidence type="ECO:0000256" key="2">
    <source>
        <dbReference type="ARBA" id="ARBA00006175"/>
    </source>
</evidence>
<keyword evidence="10" id="KW-1185">Reference proteome</keyword>
<dbReference type="RefSeq" id="WP_380427268.1">
    <property type="nucleotide sequence ID" value="NZ_JBHRZV010000050.1"/>
</dbReference>
<dbReference type="Gene3D" id="1.20.1080.10">
    <property type="entry name" value="Glycerol uptake facilitator protein"/>
    <property type="match status" value="1"/>
</dbReference>
<dbReference type="InterPro" id="IPR023271">
    <property type="entry name" value="Aquaporin-like"/>
</dbReference>
<comment type="similarity">
    <text evidence="2 7">Belongs to the MIP/aquaporin (TC 1.A.8) family.</text>
</comment>
<evidence type="ECO:0000256" key="1">
    <source>
        <dbReference type="ARBA" id="ARBA00004141"/>
    </source>
</evidence>
<dbReference type="PROSITE" id="PS00221">
    <property type="entry name" value="MIP"/>
    <property type="match status" value="1"/>
</dbReference>
<sequence length="284" mass="30507">MNYSWAVKYISEFFATAIFVLIGNGVIANVRLKGTKMTNAGWPVIAVGYGLALLVVSVMFGNVSGAHVNPAVTIGLAASGHFSWAHVLPYLVAQFFGAFFGQILLVAIYNTFFLNSRNPANILSAFATVPTLDQQKRQSRGPILVATSTAEFIGTFVFVFGVLALTTHYFGAERVQTIVNQYKGTYTTAQAFATISDVLSASISLTYLTRGFLYGGLILALGGVSGGAFNPVRDLSPRLLHHILPKSILGTGKGSSRWWYAWVPALIPILGALAAAGLYIILYR</sequence>
<name>A0ABV8CWS1_9STRE</name>
<comment type="caution">
    <text evidence="9">The sequence shown here is derived from an EMBL/GenBank/DDBJ whole genome shotgun (WGS) entry which is preliminary data.</text>
</comment>
<evidence type="ECO:0000313" key="9">
    <source>
        <dbReference type="EMBL" id="MFC3928580.1"/>
    </source>
</evidence>